<evidence type="ECO:0000313" key="3">
    <source>
        <dbReference type="Proteomes" id="UP000009352"/>
    </source>
</evidence>
<sequence>MIAGNRSEHNELSQALADSDHVRPAACKTKTSRSDSTSIG</sequence>
<dbReference type="Proteomes" id="UP000009352">
    <property type="component" value="Unassembled WGS sequence"/>
</dbReference>
<feature type="compositionally biased region" description="Basic and acidic residues" evidence="1">
    <location>
        <begin position="1"/>
        <end position="11"/>
    </location>
</feature>
<evidence type="ECO:0000313" key="2">
    <source>
        <dbReference type="EMBL" id="EKS49650.1"/>
    </source>
</evidence>
<protein>
    <submittedName>
        <fullName evidence="2">Uncharacterized protein</fullName>
    </submittedName>
</protein>
<reference evidence="2 3" key="1">
    <citation type="journal article" date="2013" name="Genome Announc.">
        <title>Draft Genome Sequence of Staphylococcus simulans UMC-CNS-990, Isolated from a Case of Chronic Bovine Mastitis.</title>
        <authorList>
            <person name="Calcutt M.J."/>
            <person name="Foecking M.F."/>
            <person name="Hsieh H.Y."/>
            <person name="Perry J."/>
            <person name="Stewart G.C."/>
            <person name="Middleton J.R."/>
        </authorList>
    </citation>
    <scope>NUCLEOTIDE SEQUENCE [LARGE SCALE GENOMIC DNA]</scope>
    <source>
        <strain evidence="2 3">LRHMDP3</strain>
    </source>
</reference>
<proteinExistence type="predicted"/>
<dbReference type="EMBL" id="AMQX01000013">
    <property type="protein sequence ID" value="EKS49650.1"/>
    <property type="molecule type" value="Genomic_DNA"/>
</dbReference>
<evidence type="ECO:0000256" key="1">
    <source>
        <dbReference type="SAM" id="MobiDB-lite"/>
    </source>
</evidence>
<organism evidence="2 3">
    <name type="scientific">Lacticaseibacillus rhamnosus LRHMDP3</name>
    <dbReference type="NCBI Taxonomy" id="1203259"/>
    <lineage>
        <taxon>Bacteria</taxon>
        <taxon>Bacillati</taxon>
        <taxon>Bacillota</taxon>
        <taxon>Bacilli</taxon>
        <taxon>Lactobacillales</taxon>
        <taxon>Lactobacillaceae</taxon>
        <taxon>Lacticaseibacillus</taxon>
    </lineage>
</organism>
<feature type="region of interest" description="Disordered" evidence="1">
    <location>
        <begin position="1"/>
        <end position="40"/>
    </location>
</feature>
<gene>
    <name evidence="2" type="ORF">LRHMDP3_2271</name>
</gene>
<name>A0AB33XS62_LACRH</name>
<comment type="caution">
    <text evidence="2">The sequence shown here is derived from an EMBL/GenBank/DDBJ whole genome shotgun (WGS) entry which is preliminary data.</text>
</comment>
<accession>A0AB33XS62</accession>
<dbReference type="AlphaFoldDB" id="A0AB33XS62"/>